<proteinExistence type="predicted"/>
<dbReference type="AlphaFoldDB" id="A0A4R8PVG9"/>
<keyword evidence="2" id="KW-1185">Reference proteome</keyword>
<organism evidence="1 2">
    <name type="scientific">Colletotrichum spinosum</name>
    <dbReference type="NCBI Taxonomy" id="1347390"/>
    <lineage>
        <taxon>Eukaryota</taxon>
        <taxon>Fungi</taxon>
        <taxon>Dikarya</taxon>
        <taxon>Ascomycota</taxon>
        <taxon>Pezizomycotina</taxon>
        <taxon>Sordariomycetes</taxon>
        <taxon>Hypocreomycetidae</taxon>
        <taxon>Glomerellales</taxon>
        <taxon>Glomerellaceae</taxon>
        <taxon>Colletotrichum</taxon>
        <taxon>Colletotrichum orbiculare species complex</taxon>
    </lineage>
</organism>
<dbReference type="EMBL" id="QAPG01001233">
    <property type="protein sequence ID" value="TDZ28160.1"/>
    <property type="molecule type" value="Genomic_DNA"/>
</dbReference>
<reference evidence="1 2" key="1">
    <citation type="submission" date="2018-11" db="EMBL/GenBank/DDBJ databases">
        <title>Genome sequence and assembly of Colletotrichum spinosum.</title>
        <authorList>
            <person name="Gan P."/>
            <person name="Shirasu K."/>
        </authorList>
    </citation>
    <scope>NUCLEOTIDE SEQUENCE [LARGE SCALE GENOMIC DNA]</scope>
    <source>
        <strain evidence="1 2">CBS 515.97</strain>
    </source>
</reference>
<evidence type="ECO:0000313" key="2">
    <source>
        <dbReference type="Proteomes" id="UP000295083"/>
    </source>
</evidence>
<name>A0A4R8PVG9_9PEZI</name>
<evidence type="ECO:0000313" key="1">
    <source>
        <dbReference type="EMBL" id="TDZ28160.1"/>
    </source>
</evidence>
<protein>
    <submittedName>
        <fullName evidence="1">Uncharacterized protein</fullName>
    </submittedName>
</protein>
<sequence length="67" mass="8022">MNINLIKATNNYKDYNYFYKSLKELVLNESNFTILSNFFKVVIIIFNFNISLEVKAINRVEKNIRLK</sequence>
<accession>A0A4R8PVG9</accession>
<dbReference type="Proteomes" id="UP000295083">
    <property type="component" value="Unassembled WGS sequence"/>
</dbReference>
<gene>
    <name evidence="1" type="ORF">C8035_v001968</name>
</gene>
<comment type="caution">
    <text evidence="1">The sequence shown here is derived from an EMBL/GenBank/DDBJ whole genome shotgun (WGS) entry which is preliminary data.</text>
</comment>